<keyword evidence="3" id="KW-1185">Reference proteome</keyword>
<dbReference type="AlphaFoldDB" id="A0A0S4Q5Y6"/>
<feature type="region of interest" description="Disordered" evidence="1">
    <location>
        <begin position="165"/>
        <end position="235"/>
    </location>
</feature>
<reference evidence="3" key="1">
    <citation type="journal article" date="2016" name="Genome Announc.">
        <title>Revised genome sequence of the purple photosynthetic bacterium Blastochloris viridis.</title>
        <authorList>
            <person name="Liu L.N."/>
            <person name="Faulkner M."/>
            <person name="Liu X."/>
            <person name="Huang F."/>
            <person name="Darby A.C."/>
            <person name="Hall N."/>
        </authorList>
    </citation>
    <scope>NUCLEOTIDE SEQUENCE [LARGE SCALE GENOMIC DNA]</scope>
    <source>
        <strain evidence="3">ATCC 19567 / DSM 133 / F</strain>
    </source>
</reference>
<organism evidence="2 3">
    <name type="scientific">Blastochloris viridis</name>
    <name type="common">Rhodopseudomonas viridis</name>
    <dbReference type="NCBI Taxonomy" id="1079"/>
    <lineage>
        <taxon>Bacteria</taxon>
        <taxon>Pseudomonadati</taxon>
        <taxon>Pseudomonadota</taxon>
        <taxon>Alphaproteobacteria</taxon>
        <taxon>Hyphomicrobiales</taxon>
        <taxon>Blastochloridaceae</taxon>
        <taxon>Blastochloris</taxon>
    </lineage>
</organism>
<dbReference type="Proteomes" id="UP000065734">
    <property type="component" value="Chromosome I"/>
</dbReference>
<evidence type="ECO:0000313" key="3">
    <source>
        <dbReference type="Proteomes" id="UP000065734"/>
    </source>
</evidence>
<name>A0A0S4Q5Y6_BLAVI</name>
<accession>A0A0S4Q5Y6</accession>
<dbReference type="STRING" id="1079.BVIR_224"/>
<gene>
    <name evidence="2" type="ORF">BVIRIDIS_29900</name>
</gene>
<evidence type="ECO:0000313" key="2">
    <source>
        <dbReference type="EMBL" id="CUU43962.1"/>
    </source>
</evidence>
<evidence type="ECO:0000256" key="1">
    <source>
        <dbReference type="SAM" id="MobiDB-lite"/>
    </source>
</evidence>
<sequence length="235" mass="24506">MMQAIGAVLAVPFGITTAYSVYSNNLSTAATCKGLRGSIVAAIDKNVDPDTQRRLIRRDVEAFEQSCGTVDPDALEAFRAVLIKDGPDPATPGPAEPSLAGPPPAATATQAAAPAAVPVPLPRPTALGQTRQDTDHVEAKPVEIRHPDPTVAGVRPGDGVTGSVVMPMPVEPPPPLVEPAAPPRQAVKPRPQPPTAWAPIRPPADVLDAPTSQPFDPEQLDPADRAAWRLGNLAR</sequence>
<proteinExistence type="predicted"/>
<feature type="region of interest" description="Disordered" evidence="1">
    <location>
        <begin position="85"/>
        <end position="119"/>
    </location>
</feature>
<protein>
    <submittedName>
        <fullName evidence="2">Uncharacterized protein</fullName>
    </submittedName>
</protein>
<feature type="compositionally biased region" description="Low complexity" evidence="1">
    <location>
        <begin position="106"/>
        <end position="116"/>
    </location>
</feature>
<feature type="compositionally biased region" description="Pro residues" evidence="1">
    <location>
        <begin position="190"/>
        <end position="202"/>
    </location>
</feature>
<dbReference type="EMBL" id="LN907867">
    <property type="protein sequence ID" value="CUU43962.1"/>
    <property type="molecule type" value="Genomic_DNA"/>
</dbReference>
<feature type="compositionally biased region" description="Pro residues" evidence="1">
    <location>
        <begin position="89"/>
        <end position="105"/>
    </location>
</feature>
<feature type="compositionally biased region" description="Pro residues" evidence="1">
    <location>
        <begin position="169"/>
        <end position="182"/>
    </location>
</feature>